<dbReference type="Proteomes" id="UP000552097">
    <property type="component" value="Unassembled WGS sequence"/>
</dbReference>
<evidence type="ECO:0000256" key="3">
    <source>
        <dbReference type="ARBA" id="ARBA00022694"/>
    </source>
</evidence>
<protein>
    <recommendedName>
        <fullName evidence="5">tRNA pseudouridine synthase B</fullName>
        <ecNumber evidence="5">5.4.99.25</ecNumber>
    </recommendedName>
    <alternativeName>
        <fullName evidence="5">tRNA pseudouridine(55) synthase</fullName>
        <shortName evidence="5">Psi55 synthase</shortName>
    </alternativeName>
    <alternativeName>
        <fullName evidence="5">tRNA pseudouridylate synthase</fullName>
    </alternativeName>
    <alternativeName>
        <fullName evidence="5">tRNA-uridine isomerase</fullName>
    </alternativeName>
</protein>
<dbReference type="GO" id="GO:0003723">
    <property type="term" value="F:RNA binding"/>
    <property type="evidence" value="ECO:0007669"/>
    <property type="project" value="InterPro"/>
</dbReference>
<evidence type="ECO:0000256" key="4">
    <source>
        <dbReference type="ARBA" id="ARBA00023235"/>
    </source>
</evidence>
<dbReference type="GO" id="GO:0160148">
    <property type="term" value="F:tRNA pseudouridine(55) synthase activity"/>
    <property type="evidence" value="ECO:0007669"/>
    <property type="project" value="UniProtKB-EC"/>
</dbReference>
<organism evidence="9 10">
    <name type="scientific">Saccharothrix ecbatanensis</name>
    <dbReference type="NCBI Taxonomy" id="1105145"/>
    <lineage>
        <taxon>Bacteria</taxon>
        <taxon>Bacillati</taxon>
        <taxon>Actinomycetota</taxon>
        <taxon>Actinomycetes</taxon>
        <taxon>Pseudonocardiales</taxon>
        <taxon>Pseudonocardiaceae</taxon>
        <taxon>Saccharothrix</taxon>
    </lineage>
</organism>
<accession>A0A7W9HNE8</accession>
<evidence type="ECO:0000256" key="5">
    <source>
        <dbReference type="HAMAP-Rule" id="MF_01080"/>
    </source>
</evidence>
<sequence length="304" mass="31457">MSATSPARPAKPTVPPGLVVIDKPDGMTSHDVVARVRRILGTRKVGHAGTLDPMATGVLVLGIERATKLLGHLALDSKAYLSTIRLGSATTTDDAEGEVLSTADASEVDEDAIRAGVAKLTGPIEQVPSAVSAVKIDGKRAYARVRAGEVVDIPARPVTVHRFDVLSIRREGDATELDVMVECSSGTYVRALARDLGADLGVGGHLAALRRTRVGPFDLRVAKTLEQLEAAPGLSLDLDAAVSTAFPRREIAPGEAVALSHGQRLAAGGLDGTYGVFGPDGHVVALAKDEGPIAKPLVVLNSAG</sequence>
<dbReference type="SUPFAM" id="SSF88697">
    <property type="entry name" value="PUA domain-like"/>
    <property type="match status" value="1"/>
</dbReference>
<dbReference type="InterPro" id="IPR002501">
    <property type="entry name" value="PsdUridine_synth_N"/>
</dbReference>
<evidence type="ECO:0000259" key="8">
    <source>
        <dbReference type="Pfam" id="PF16198"/>
    </source>
</evidence>
<feature type="domain" description="tRNA pseudouridylate synthase B C-terminal" evidence="8">
    <location>
        <begin position="190"/>
        <end position="231"/>
    </location>
</feature>
<evidence type="ECO:0000256" key="2">
    <source>
        <dbReference type="ARBA" id="ARBA00005642"/>
    </source>
</evidence>
<dbReference type="InterPro" id="IPR036974">
    <property type="entry name" value="PUA_sf"/>
</dbReference>
<keyword evidence="3 5" id="KW-0819">tRNA processing</keyword>
<dbReference type="InterPro" id="IPR015225">
    <property type="entry name" value="tRNA_psdUridine_synth_fam2_C"/>
</dbReference>
<evidence type="ECO:0000259" key="7">
    <source>
        <dbReference type="Pfam" id="PF09142"/>
    </source>
</evidence>
<dbReference type="RefSeq" id="WP_184923590.1">
    <property type="nucleotide sequence ID" value="NZ_JACHMO010000001.1"/>
</dbReference>
<feature type="domain" description="Pseudouridine synthase II N-terminal" evidence="6">
    <location>
        <begin position="37"/>
        <end position="189"/>
    </location>
</feature>
<dbReference type="Gene3D" id="2.30.130.10">
    <property type="entry name" value="PUA domain"/>
    <property type="match status" value="1"/>
</dbReference>
<proteinExistence type="inferred from homology"/>
<dbReference type="Pfam" id="PF09142">
    <property type="entry name" value="TruB_C"/>
    <property type="match status" value="1"/>
</dbReference>
<dbReference type="FunFam" id="3.30.2350.10:FF:000011">
    <property type="entry name" value="tRNA pseudouridine synthase B"/>
    <property type="match status" value="1"/>
</dbReference>
<keyword evidence="4 5" id="KW-0413">Isomerase</keyword>
<gene>
    <name evidence="5" type="primary">truB</name>
    <name evidence="9" type="ORF">F4560_004989</name>
</gene>
<dbReference type="GO" id="GO:1990481">
    <property type="term" value="P:mRNA pseudouridine synthesis"/>
    <property type="evidence" value="ECO:0007669"/>
    <property type="project" value="TreeGrafter"/>
</dbReference>
<dbReference type="PANTHER" id="PTHR13767:SF2">
    <property type="entry name" value="PSEUDOURIDYLATE SYNTHASE TRUB1"/>
    <property type="match status" value="1"/>
</dbReference>
<evidence type="ECO:0000313" key="9">
    <source>
        <dbReference type="EMBL" id="MBB5805221.1"/>
    </source>
</evidence>
<comment type="similarity">
    <text evidence="2 5">Belongs to the pseudouridine synthase TruB family. Type 1 subfamily.</text>
</comment>
<comment type="caution">
    <text evidence="9">The sequence shown here is derived from an EMBL/GenBank/DDBJ whole genome shotgun (WGS) entry which is preliminary data.</text>
</comment>
<dbReference type="PANTHER" id="PTHR13767">
    <property type="entry name" value="TRNA-PSEUDOURIDINE SYNTHASE"/>
    <property type="match status" value="1"/>
</dbReference>
<dbReference type="EC" id="5.4.99.25" evidence="5"/>
<evidence type="ECO:0000313" key="10">
    <source>
        <dbReference type="Proteomes" id="UP000552097"/>
    </source>
</evidence>
<dbReference type="SUPFAM" id="SSF55120">
    <property type="entry name" value="Pseudouridine synthase"/>
    <property type="match status" value="1"/>
</dbReference>
<comment type="function">
    <text evidence="5">Responsible for synthesis of pseudouridine from uracil-55 in the psi GC loop of transfer RNAs.</text>
</comment>
<feature type="domain" description="tRNA pseudouridine synthase II TruB subfamily 2 C-terminal" evidence="7">
    <location>
        <begin position="246"/>
        <end position="300"/>
    </location>
</feature>
<dbReference type="InterPro" id="IPR032819">
    <property type="entry name" value="TruB_C"/>
</dbReference>
<comment type="catalytic activity">
    <reaction evidence="1 5">
        <text>uridine(55) in tRNA = pseudouridine(55) in tRNA</text>
        <dbReference type="Rhea" id="RHEA:42532"/>
        <dbReference type="Rhea" id="RHEA-COMP:10101"/>
        <dbReference type="Rhea" id="RHEA-COMP:10102"/>
        <dbReference type="ChEBI" id="CHEBI:65314"/>
        <dbReference type="ChEBI" id="CHEBI:65315"/>
        <dbReference type="EC" id="5.4.99.25"/>
    </reaction>
</comment>
<dbReference type="Pfam" id="PF01509">
    <property type="entry name" value="TruB_N"/>
    <property type="match status" value="1"/>
</dbReference>
<feature type="active site" description="Nucleophile" evidence="5">
    <location>
        <position position="52"/>
    </location>
</feature>
<reference evidence="9 10" key="1">
    <citation type="submission" date="2020-08" db="EMBL/GenBank/DDBJ databases">
        <title>Sequencing the genomes of 1000 actinobacteria strains.</title>
        <authorList>
            <person name="Klenk H.-P."/>
        </authorList>
    </citation>
    <scope>NUCLEOTIDE SEQUENCE [LARGE SCALE GENOMIC DNA]</scope>
    <source>
        <strain evidence="9 10">DSM 45486</strain>
    </source>
</reference>
<dbReference type="InterPro" id="IPR014780">
    <property type="entry name" value="tRNA_psdUridine_synth_TruB"/>
</dbReference>
<dbReference type="GO" id="GO:0031119">
    <property type="term" value="P:tRNA pseudouridine synthesis"/>
    <property type="evidence" value="ECO:0007669"/>
    <property type="project" value="UniProtKB-UniRule"/>
</dbReference>
<keyword evidence="10" id="KW-1185">Reference proteome</keyword>
<evidence type="ECO:0000256" key="1">
    <source>
        <dbReference type="ARBA" id="ARBA00000385"/>
    </source>
</evidence>
<dbReference type="CDD" id="cd02573">
    <property type="entry name" value="PseudoU_synth_EcTruB"/>
    <property type="match status" value="1"/>
</dbReference>
<dbReference type="InterPro" id="IPR020103">
    <property type="entry name" value="PsdUridine_synth_cat_dom_sf"/>
</dbReference>
<dbReference type="InterPro" id="IPR015947">
    <property type="entry name" value="PUA-like_sf"/>
</dbReference>
<dbReference type="EMBL" id="JACHMO010000001">
    <property type="protein sequence ID" value="MBB5805221.1"/>
    <property type="molecule type" value="Genomic_DNA"/>
</dbReference>
<dbReference type="NCBIfam" id="TIGR00431">
    <property type="entry name" value="TruB"/>
    <property type="match status" value="1"/>
</dbReference>
<evidence type="ECO:0000259" key="6">
    <source>
        <dbReference type="Pfam" id="PF01509"/>
    </source>
</evidence>
<dbReference type="HAMAP" id="MF_01080">
    <property type="entry name" value="TruB_bact"/>
    <property type="match status" value="1"/>
</dbReference>
<dbReference type="Pfam" id="PF16198">
    <property type="entry name" value="TruB_C_2"/>
    <property type="match status" value="1"/>
</dbReference>
<dbReference type="Gene3D" id="3.30.2350.10">
    <property type="entry name" value="Pseudouridine synthase"/>
    <property type="match status" value="1"/>
</dbReference>
<name>A0A7W9HNE8_9PSEU</name>
<dbReference type="AlphaFoldDB" id="A0A7W9HNE8"/>